<evidence type="ECO:0000256" key="1">
    <source>
        <dbReference type="SAM" id="Phobius"/>
    </source>
</evidence>
<dbReference type="Gene3D" id="2.60.40.1120">
    <property type="entry name" value="Carboxypeptidase-like, regulatory domain"/>
    <property type="match status" value="1"/>
</dbReference>
<organism evidence="2 3">
    <name type="scientific">Chondromyces apiculatus DSM 436</name>
    <dbReference type="NCBI Taxonomy" id="1192034"/>
    <lineage>
        <taxon>Bacteria</taxon>
        <taxon>Pseudomonadati</taxon>
        <taxon>Myxococcota</taxon>
        <taxon>Polyangia</taxon>
        <taxon>Polyangiales</taxon>
        <taxon>Polyangiaceae</taxon>
        <taxon>Chondromyces</taxon>
    </lineage>
</organism>
<name>A0A017T5F9_9BACT</name>
<keyword evidence="1" id="KW-0812">Transmembrane</keyword>
<keyword evidence="1" id="KW-1133">Transmembrane helix</keyword>
<sequence>MLLCAAAQLLPATADAAEPSAADRETARGLVIEGRRKFDAGDLEGARKAFQAAHDIMGVPTTGLDLARALARLGRLVEARAMALDVARMPVKPKEPEAFTEARPAAATLAEELEKRIPGLEIRVKGPSEAAAIEVRVDGEVVPQASLSFPRKVNPGTHAVEAEAQGFEPARKEITAAEGATIPVELTLAPLPGGVSIGASSSTSPADVSDGPVPLWAWIAGGVGVVALGAGVYFTIDHVGARGDVDEGCPKGACNPEAFTADDVDALHARWNRSLGLAIGLGALGLAGAGVAVVGFTTGRRRSVDTTGFVPWAAPGAVGATYRGAF</sequence>
<dbReference type="eggNOG" id="COG4105">
    <property type="taxonomic scope" value="Bacteria"/>
</dbReference>
<dbReference type="Proteomes" id="UP000019678">
    <property type="component" value="Unassembled WGS sequence"/>
</dbReference>
<proteinExistence type="predicted"/>
<evidence type="ECO:0000313" key="3">
    <source>
        <dbReference type="Proteomes" id="UP000019678"/>
    </source>
</evidence>
<evidence type="ECO:0000313" key="2">
    <source>
        <dbReference type="EMBL" id="EYF04498.1"/>
    </source>
</evidence>
<dbReference type="AlphaFoldDB" id="A0A017T5F9"/>
<feature type="transmembrane region" description="Helical" evidence="1">
    <location>
        <begin position="275"/>
        <end position="296"/>
    </location>
</feature>
<dbReference type="STRING" id="1192034.CAP_4466"/>
<comment type="caution">
    <text evidence="2">The sequence shown here is derived from an EMBL/GenBank/DDBJ whole genome shotgun (WGS) entry which is preliminary data.</text>
</comment>
<evidence type="ECO:0008006" key="4">
    <source>
        <dbReference type="Google" id="ProtNLM"/>
    </source>
</evidence>
<dbReference type="EMBL" id="ASRX01000033">
    <property type="protein sequence ID" value="EYF04498.1"/>
    <property type="molecule type" value="Genomic_DNA"/>
</dbReference>
<gene>
    <name evidence="2" type="ORF">CAP_4466</name>
</gene>
<feature type="transmembrane region" description="Helical" evidence="1">
    <location>
        <begin position="215"/>
        <end position="236"/>
    </location>
</feature>
<accession>A0A017T5F9</accession>
<reference evidence="2 3" key="1">
    <citation type="submission" date="2013-05" db="EMBL/GenBank/DDBJ databases">
        <title>Genome assembly of Chondromyces apiculatus DSM 436.</title>
        <authorList>
            <person name="Sharma G."/>
            <person name="Khatri I."/>
            <person name="Kaur C."/>
            <person name="Mayilraj S."/>
            <person name="Subramanian S."/>
        </authorList>
    </citation>
    <scope>NUCLEOTIDE SEQUENCE [LARGE SCALE GENOMIC DNA]</scope>
    <source>
        <strain evidence="2 3">DSM 436</strain>
    </source>
</reference>
<keyword evidence="3" id="KW-1185">Reference proteome</keyword>
<keyword evidence="1" id="KW-0472">Membrane</keyword>
<protein>
    <recommendedName>
        <fullName evidence="4">PEGA domain-containing protein</fullName>
    </recommendedName>
</protein>